<dbReference type="Pfam" id="PF13672">
    <property type="entry name" value="PP2C_2"/>
    <property type="match status" value="1"/>
</dbReference>
<keyword evidence="3" id="KW-1185">Reference proteome</keyword>
<name>A0A543N745_9ACTN</name>
<dbReference type="SMART" id="SM00331">
    <property type="entry name" value="PP2C_SIG"/>
    <property type="match status" value="1"/>
</dbReference>
<dbReference type="Gene3D" id="3.60.40.10">
    <property type="entry name" value="PPM-type phosphatase domain"/>
    <property type="match status" value="1"/>
</dbReference>
<gene>
    <name evidence="2" type="ORF">FHX37_4370</name>
</gene>
<dbReference type="OrthoDB" id="9801841at2"/>
<accession>A0A543N745</accession>
<organism evidence="2 3">
    <name type="scientific">Haloactinospora alba</name>
    <dbReference type="NCBI Taxonomy" id="405555"/>
    <lineage>
        <taxon>Bacteria</taxon>
        <taxon>Bacillati</taxon>
        <taxon>Actinomycetota</taxon>
        <taxon>Actinomycetes</taxon>
        <taxon>Streptosporangiales</taxon>
        <taxon>Nocardiopsidaceae</taxon>
        <taxon>Haloactinospora</taxon>
    </lineage>
</organism>
<comment type="caution">
    <text evidence="2">The sequence shown here is derived from an EMBL/GenBank/DDBJ whole genome shotgun (WGS) entry which is preliminary data.</text>
</comment>
<dbReference type="EMBL" id="VFQC01000003">
    <property type="protein sequence ID" value="TQN27646.1"/>
    <property type="molecule type" value="Genomic_DNA"/>
</dbReference>
<reference evidence="2 3" key="1">
    <citation type="submission" date="2019-06" db="EMBL/GenBank/DDBJ databases">
        <title>Sequencing the genomes of 1000 actinobacteria strains.</title>
        <authorList>
            <person name="Klenk H.-P."/>
        </authorList>
    </citation>
    <scope>NUCLEOTIDE SEQUENCE [LARGE SCALE GENOMIC DNA]</scope>
    <source>
        <strain evidence="2 3">DSM 45015</strain>
    </source>
</reference>
<evidence type="ECO:0000313" key="3">
    <source>
        <dbReference type="Proteomes" id="UP000317422"/>
    </source>
</evidence>
<evidence type="ECO:0000313" key="2">
    <source>
        <dbReference type="EMBL" id="TQN27646.1"/>
    </source>
</evidence>
<dbReference type="SMART" id="SM00332">
    <property type="entry name" value="PP2Cc"/>
    <property type="match status" value="1"/>
</dbReference>
<feature type="domain" description="PPM-type phosphatase" evidence="1">
    <location>
        <begin position="9"/>
        <end position="248"/>
    </location>
</feature>
<protein>
    <submittedName>
        <fullName evidence="2">Serine/threonine protein phosphatase PrpC</fullName>
    </submittedName>
</protein>
<evidence type="ECO:0000259" key="1">
    <source>
        <dbReference type="PROSITE" id="PS51746"/>
    </source>
</evidence>
<proteinExistence type="predicted"/>
<dbReference type="SUPFAM" id="SSF81606">
    <property type="entry name" value="PP2C-like"/>
    <property type="match status" value="1"/>
</dbReference>
<dbReference type="CDD" id="cd00143">
    <property type="entry name" value="PP2Cc"/>
    <property type="match status" value="1"/>
</dbReference>
<dbReference type="AlphaFoldDB" id="A0A543N745"/>
<dbReference type="InterPro" id="IPR036457">
    <property type="entry name" value="PPM-type-like_dom_sf"/>
</dbReference>
<dbReference type="Proteomes" id="UP000317422">
    <property type="component" value="Unassembled WGS sequence"/>
</dbReference>
<dbReference type="RefSeq" id="WP_141926073.1">
    <property type="nucleotide sequence ID" value="NZ_VFQC01000003.1"/>
</dbReference>
<sequence>MGAAGGEVIVTAFTNRGAVRPANEDSLTVGSMVVGTSMSYPVRCVLPLREPCILAVADGIGGHAAGEIASEHLSRRLAELGATVSTSADLTQALTNIDDELKKHARSYEEFDGMGTTVAGVLIHGNGNLWFNVGDSRSYRIEGNQLVQITVDDSLSAVSPDGMRSGASNFITQSLGGSADREMVPHTGQDHGNAWLLCSDGLSDLVPHEEMERLIATAGSDEEAVYSLWQSAMEQGGKDNIAILLARTR</sequence>
<dbReference type="InterPro" id="IPR001932">
    <property type="entry name" value="PPM-type_phosphatase-like_dom"/>
</dbReference>
<dbReference type="PROSITE" id="PS51746">
    <property type="entry name" value="PPM_2"/>
    <property type="match status" value="1"/>
</dbReference>